<accession>A0A8S1KXI7</accession>
<evidence type="ECO:0000256" key="3">
    <source>
        <dbReference type="ARBA" id="ARBA00022833"/>
    </source>
</evidence>
<reference evidence="7" key="1">
    <citation type="submission" date="2021-01" db="EMBL/GenBank/DDBJ databases">
        <authorList>
            <consortium name="Genoscope - CEA"/>
            <person name="William W."/>
        </authorList>
    </citation>
    <scope>NUCLEOTIDE SEQUENCE</scope>
</reference>
<name>A0A8S1KXI7_9CILI</name>
<dbReference type="InterPro" id="IPR011016">
    <property type="entry name" value="Znf_RING-CH"/>
</dbReference>
<dbReference type="AlphaFoldDB" id="A0A8S1KXI7"/>
<keyword evidence="2 4" id="KW-0863">Zinc-finger</keyword>
<proteinExistence type="predicted"/>
<feature type="transmembrane region" description="Helical" evidence="5">
    <location>
        <begin position="285"/>
        <end position="305"/>
    </location>
</feature>
<dbReference type="Pfam" id="PF13639">
    <property type="entry name" value="zf-RING_2"/>
    <property type="match status" value="1"/>
</dbReference>
<protein>
    <recommendedName>
        <fullName evidence="6">RING-type domain-containing protein</fullName>
    </recommendedName>
</protein>
<dbReference type="GO" id="GO:0008270">
    <property type="term" value="F:zinc ion binding"/>
    <property type="evidence" value="ECO:0007669"/>
    <property type="project" value="UniProtKB-KW"/>
</dbReference>
<keyword evidence="5" id="KW-1133">Transmembrane helix</keyword>
<evidence type="ECO:0000313" key="7">
    <source>
        <dbReference type="EMBL" id="CAD8058122.1"/>
    </source>
</evidence>
<keyword evidence="5" id="KW-0812">Transmembrane</keyword>
<dbReference type="OrthoDB" id="300607at2759"/>
<dbReference type="PANTHER" id="PTHR14155:SF627">
    <property type="entry name" value="OS06G0192800 PROTEIN"/>
    <property type="match status" value="1"/>
</dbReference>
<keyword evidence="5" id="KW-0472">Membrane</keyword>
<dbReference type="Proteomes" id="UP000692954">
    <property type="component" value="Unassembled WGS sequence"/>
</dbReference>
<dbReference type="InterPro" id="IPR001841">
    <property type="entry name" value="Znf_RING"/>
</dbReference>
<dbReference type="EMBL" id="CAJJDN010000012">
    <property type="protein sequence ID" value="CAD8058122.1"/>
    <property type="molecule type" value="Genomic_DNA"/>
</dbReference>
<keyword evidence="8" id="KW-1185">Reference proteome</keyword>
<evidence type="ECO:0000256" key="2">
    <source>
        <dbReference type="ARBA" id="ARBA00022771"/>
    </source>
</evidence>
<dbReference type="InterPro" id="IPR053238">
    <property type="entry name" value="RING-H2_zinc_finger"/>
</dbReference>
<dbReference type="PANTHER" id="PTHR14155">
    <property type="entry name" value="RING FINGER DOMAIN-CONTAINING"/>
    <property type="match status" value="1"/>
</dbReference>
<evidence type="ECO:0000256" key="1">
    <source>
        <dbReference type="ARBA" id="ARBA00022723"/>
    </source>
</evidence>
<keyword evidence="1" id="KW-0479">Metal-binding</keyword>
<evidence type="ECO:0000313" key="8">
    <source>
        <dbReference type="Proteomes" id="UP000692954"/>
    </source>
</evidence>
<dbReference type="PROSITE" id="PS50089">
    <property type="entry name" value="ZF_RING_2"/>
    <property type="match status" value="1"/>
</dbReference>
<comment type="caution">
    <text evidence="7">The sequence shown here is derived from an EMBL/GenBank/DDBJ whole genome shotgun (WGS) entry which is preliminary data.</text>
</comment>
<dbReference type="CDD" id="cd16454">
    <property type="entry name" value="RING-H2_PA-TM-RING"/>
    <property type="match status" value="1"/>
</dbReference>
<feature type="domain" description="RING-type" evidence="6">
    <location>
        <begin position="359"/>
        <end position="400"/>
    </location>
</feature>
<dbReference type="SMART" id="SM00744">
    <property type="entry name" value="RINGv"/>
    <property type="match status" value="1"/>
</dbReference>
<evidence type="ECO:0000259" key="6">
    <source>
        <dbReference type="PROSITE" id="PS50089"/>
    </source>
</evidence>
<organism evidence="7 8">
    <name type="scientific">Paramecium sonneborni</name>
    <dbReference type="NCBI Taxonomy" id="65129"/>
    <lineage>
        <taxon>Eukaryota</taxon>
        <taxon>Sar</taxon>
        <taxon>Alveolata</taxon>
        <taxon>Ciliophora</taxon>
        <taxon>Intramacronucleata</taxon>
        <taxon>Oligohymenophorea</taxon>
        <taxon>Peniculida</taxon>
        <taxon>Parameciidae</taxon>
        <taxon>Paramecium</taxon>
    </lineage>
</organism>
<sequence>MFLYLLFTFCSADSIFIKEYRQVNRQIIIEAQAIIKQQISFDEKLVISITNYPQQNAPLLLICRANTTFTQLPNLDTIQRQNCIADLNSYDFKREKQQIVIDYQEKYKTYMNIIFQEKNRQPFIVVYSEQKIDFKINIGIQKKSSCLWECKQSSTCIQGQCICQEGYFGDDCSINILQFLSNDNYKQEVIYYINAAELEVIYMNFTDKHNYLLDCQAFNPYIYRGKFFFDSFMELSRQQQIDCFQETQKINKEFSIKLQPLFYFIPTNKTIYRGSQDEEPEKTTIIYIITSIVIPITLILIYCYCKCRKSQRRMNNLNSEQIPTCQKVQQEKLINKYLPIQLYDQVIKKFPGLLDDKVCQICLEEYKNDDQVRVTYCTHFFHVECVDLWIEKNETCPTCRSSFNYETMTKIINTELLDGQYQSSNSTKQIISEQSQKNIRLYGQKKSSCSPIIHQHIIL</sequence>
<dbReference type="SMART" id="SM00184">
    <property type="entry name" value="RING"/>
    <property type="match status" value="1"/>
</dbReference>
<keyword evidence="3" id="KW-0862">Zinc</keyword>
<gene>
    <name evidence="7" type="ORF">PSON_ATCC_30995.1.T0120041</name>
</gene>
<evidence type="ECO:0000256" key="4">
    <source>
        <dbReference type="PROSITE-ProRule" id="PRU00175"/>
    </source>
</evidence>
<evidence type="ECO:0000256" key="5">
    <source>
        <dbReference type="SAM" id="Phobius"/>
    </source>
</evidence>